<dbReference type="GO" id="GO:0005886">
    <property type="term" value="C:plasma membrane"/>
    <property type="evidence" value="ECO:0007669"/>
    <property type="project" value="TreeGrafter"/>
</dbReference>
<dbReference type="InterPro" id="IPR003594">
    <property type="entry name" value="HATPase_dom"/>
</dbReference>
<sequence length="418" mass="47479">MKRIKSAKQLTFTYFSIVAFAIITFHFTMFDTMLESMETIYAQNRMHKDLNTAIHLLQGTHLTHVAIPPFSDAYVGEKSLPPWVVLEPDVSDDKPYHLAPSSDTDLEYFSMKKRVMLNGKMQNIYLIHYDEIYEESESQMFKTQTTQTIMSVLLLVISLWVVMRISARLTNPLARLSQELEGRNAQDSTPIPVPDGAATREIHQLVSQLNSYQNQIQALLHRERAFNRYASHELRTPLMVMKGALTLLGKSDSKVFLERQRVRMSSACQEMEDYITTLLSLTREDDIDAMLLREVDDNELQAIVRAHTEYNSGKPVEVVQHRHGAVKTKLPMPTLHILIGNLVKNAIACTEQGQIDLIMSDQEIKVVDPGCGLQGKPSGESYGLGLMIVRDICQKYHCEFSLKDNEVQGCTAKVIFPE</sequence>
<evidence type="ECO:0000256" key="3">
    <source>
        <dbReference type="ARBA" id="ARBA00012438"/>
    </source>
</evidence>
<dbReference type="RefSeq" id="WP_067015042.1">
    <property type="nucleotide sequence ID" value="NZ_FLOB01000003.1"/>
</dbReference>
<dbReference type="Pfam" id="PF02518">
    <property type="entry name" value="HATPase_c"/>
    <property type="match status" value="1"/>
</dbReference>
<gene>
    <name evidence="13" type="primary">basS_2</name>
    <name evidence="13" type="ORF">MSP8886_01741</name>
</gene>
<dbReference type="PANTHER" id="PTHR45436:SF16">
    <property type="entry name" value="HISTIDINE KINASE"/>
    <property type="match status" value="1"/>
</dbReference>
<keyword evidence="5 13" id="KW-0808">Transferase</keyword>
<evidence type="ECO:0000256" key="10">
    <source>
        <dbReference type="SAM" id="Phobius"/>
    </source>
</evidence>
<keyword evidence="6 10" id="KW-0812">Transmembrane</keyword>
<dbReference type="SUPFAM" id="SSF47384">
    <property type="entry name" value="Homodimeric domain of signal transducing histidine kinase"/>
    <property type="match status" value="1"/>
</dbReference>
<dbReference type="SUPFAM" id="SSF55874">
    <property type="entry name" value="ATPase domain of HSP90 chaperone/DNA topoisomerase II/histidine kinase"/>
    <property type="match status" value="1"/>
</dbReference>
<evidence type="ECO:0000256" key="2">
    <source>
        <dbReference type="ARBA" id="ARBA00004370"/>
    </source>
</evidence>
<dbReference type="InterPro" id="IPR005467">
    <property type="entry name" value="His_kinase_dom"/>
</dbReference>
<keyword evidence="4" id="KW-0597">Phosphoprotein</keyword>
<dbReference type="OrthoDB" id="9121563at2"/>
<keyword evidence="14" id="KW-1185">Reference proteome</keyword>
<dbReference type="AlphaFoldDB" id="A0A1A8TDY0"/>
<dbReference type="STRING" id="1792290.MSP8886_01741"/>
<proteinExistence type="predicted"/>
<evidence type="ECO:0000256" key="1">
    <source>
        <dbReference type="ARBA" id="ARBA00000085"/>
    </source>
</evidence>
<evidence type="ECO:0000256" key="9">
    <source>
        <dbReference type="ARBA" id="ARBA00023012"/>
    </source>
</evidence>
<accession>A0A1A8TDY0</accession>
<comment type="subcellular location">
    <subcellularLocation>
        <location evidence="2">Membrane</location>
    </subcellularLocation>
</comment>
<dbReference type="PROSITE" id="PS50885">
    <property type="entry name" value="HAMP"/>
    <property type="match status" value="1"/>
</dbReference>
<comment type="catalytic activity">
    <reaction evidence="1">
        <text>ATP + protein L-histidine = ADP + protein N-phospho-L-histidine.</text>
        <dbReference type="EC" id="2.7.13.3"/>
    </reaction>
</comment>
<evidence type="ECO:0000256" key="8">
    <source>
        <dbReference type="ARBA" id="ARBA00022989"/>
    </source>
</evidence>
<evidence type="ECO:0000313" key="14">
    <source>
        <dbReference type="Proteomes" id="UP000092544"/>
    </source>
</evidence>
<dbReference type="Pfam" id="PF00512">
    <property type="entry name" value="HisKA"/>
    <property type="match status" value="1"/>
</dbReference>
<organism evidence="13 14">
    <name type="scientific">Marinomonas spartinae</name>
    <dbReference type="NCBI Taxonomy" id="1792290"/>
    <lineage>
        <taxon>Bacteria</taxon>
        <taxon>Pseudomonadati</taxon>
        <taxon>Pseudomonadota</taxon>
        <taxon>Gammaproteobacteria</taxon>
        <taxon>Oceanospirillales</taxon>
        <taxon>Oceanospirillaceae</taxon>
        <taxon>Marinomonas</taxon>
    </lineage>
</organism>
<dbReference type="InterPro" id="IPR036097">
    <property type="entry name" value="HisK_dim/P_sf"/>
</dbReference>
<evidence type="ECO:0000256" key="5">
    <source>
        <dbReference type="ARBA" id="ARBA00022679"/>
    </source>
</evidence>
<evidence type="ECO:0000313" key="13">
    <source>
        <dbReference type="EMBL" id="SBS30240.1"/>
    </source>
</evidence>
<dbReference type="EMBL" id="FLOB01000003">
    <property type="protein sequence ID" value="SBS30240.1"/>
    <property type="molecule type" value="Genomic_DNA"/>
</dbReference>
<feature type="domain" description="HAMP" evidence="12">
    <location>
        <begin position="167"/>
        <end position="221"/>
    </location>
</feature>
<name>A0A1A8TDY0_9GAMM</name>
<keyword evidence="9" id="KW-0902">Two-component regulatory system</keyword>
<dbReference type="SMART" id="SM00388">
    <property type="entry name" value="HisKA"/>
    <property type="match status" value="1"/>
</dbReference>
<dbReference type="CDD" id="cd00082">
    <property type="entry name" value="HisKA"/>
    <property type="match status" value="1"/>
</dbReference>
<dbReference type="Gene3D" id="3.30.565.10">
    <property type="entry name" value="Histidine kinase-like ATPase, C-terminal domain"/>
    <property type="match status" value="1"/>
</dbReference>
<dbReference type="EC" id="2.7.13.3" evidence="3"/>
<evidence type="ECO:0000259" key="12">
    <source>
        <dbReference type="PROSITE" id="PS50885"/>
    </source>
</evidence>
<dbReference type="GO" id="GO:0000155">
    <property type="term" value="F:phosphorelay sensor kinase activity"/>
    <property type="evidence" value="ECO:0007669"/>
    <property type="project" value="InterPro"/>
</dbReference>
<feature type="domain" description="Histidine kinase" evidence="11">
    <location>
        <begin position="229"/>
        <end position="418"/>
    </location>
</feature>
<evidence type="ECO:0000256" key="6">
    <source>
        <dbReference type="ARBA" id="ARBA00022692"/>
    </source>
</evidence>
<dbReference type="InterPro" id="IPR036890">
    <property type="entry name" value="HATPase_C_sf"/>
</dbReference>
<keyword evidence="7" id="KW-0418">Kinase</keyword>
<reference evidence="13 14" key="1">
    <citation type="submission" date="2016-06" db="EMBL/GenBank/DDBJ databases">
        <authorList>
            <person name="Kjaerup R.B."/>
            <person name="Dalgaard T.S."/>
            <person name="Juul-Madsen H.R."/>
        </authorList>
    </citation>
    <scope>NUCLEOTIDE SEQUENCE [LARGE SCALE GENOMIC DNA]</scope>
    <source>
        <strain evidence="13 14">CECT 8886</strain>
    </source>
</reference>
<keyword evidence="10" id="KW-0472">Membrane</keyword>
<dbReference type="PROSITE" id="PS50109">
    <property type="entry name" value="HIS_KIN"/>
    <property type="match status" value="1"/>
</dbReference>
<feature type="transmembrane region" description="Helical" evidence="10">
    <location>
        <begin position="12"/>
        <end position="30"/>
    </location>
</feature>
<evidence type="ECO:0000256" key="7">
    <source>
        <dbReference type="ARBA" id="ARBA00022777"/>
    </source>
</evidence>
<dbReference type="Proteomes" id="UP000092544">
    <property type="component" value="Unassembled WGS sequence"/>
</dbReference>
<dbReference type="InterPro" id="IPR003660">
    <property type="entry name" value="HAMP_dom"/>
</dbReference>
<dbReference type="PANTHER" id="PTHR45436">
    <property type="entry name" value="SENSOR HISTIDINE KINASE YKOH"/>
    <property type="match status" value="1"/>
</dbReference>
<dbReference type="Gene3D" id="1.10.287.130">
    <property type="match status" value="1"/>
</dbReference>
<keyword evidence="8 10" id="KW-1133">Transmembrane helix</keyword>
<evidence type="ECO:0000259" key="11">
    <source>
        <dbReference type="PROSITE" id="PS50109"/>
    </source>
</evidence>
<dbReference type="InterPro" id="IPR003661">
    <property type="entry name" value="HisK_dim/P_dom"/>
</dbReference>
<dbReference type="Gene3D" id="6.10.340.10">
    <property type="match status" value="1"/>
</dbReference>
<protein>
    <recommendedName>
        <fullName evidence="3">histidine kinase</fullName>
        <ecNumber evidence="3">2.7.13.3</ecNumber>
    </recommendedName>
</protein>
<dbReference type="InterPro" id="IPR050428">
    <property type="entry name" value="TCS_sensor_his_kinase"/>
</dbReference>
<evidence type="ECO:0000256" key="4">
    <source>
        <dbReference type="ARBA" id="ARBA00022553"/>
    </source>
</evidence>